<evidence type="ECO:0000256" key="3">
    <source>
        <dbReference type="ARBA" id="ARBA00023172"/>
    </source>
</evidence>
<evidence type="ECO:0000313" key="8">
    <source>
        <dbReference type="Proteomes" id="UP000254460"/>
    </source>
</evidence>
<dbReference type="InterPro" id="IPR002104">
    <property type="entry name" value="Integrase_catalytic"/>
</dbReference>
<evidence type="ECO:0000313" key="7">
    <source>
        <dbReference type="EMBL" id="STO40056.1"/>
    </source>
</evidence>
<dbReference type="InterPro" id="IPR044068">
    <property type="entry name" value="CB"/>
</dbReference>
<keyword evidence="1" id="KW-0229">DNA integration</keyword>
<dbReference type="PANTHER" id="PTHR30349">
    <property type="entry name" value="PHAGE INTEGRASE-RELATED"/>
    <property type="match status" value="1"/>
</dbReference>
<gene>
    <name evidence="7" type="primary">int_2</name>
    <name evidence="7" type="ORF">NCTC9706_04341</name>
</gene>
<dbReference type="CDD" id="cd00796">
    <property type="entry name" value="INT_Rci_Hp1_C"/>
    <property type="match status" value="1"/>
</dbReference>
<name>A0A377HBP9_ECOLX</name>
<dbReference type="InterPro" id="IPR011010">
    <property type="entry name" value="DNA_brk_join_enz"/>
</dbReference>
<dbReference type="GO" id="GO:0003677">
    <property type="term" value="F:DNA binding"/>
    <property type="evidence" value="ECO:0007669"/>
    <property type="project" value="UniProtKB-UniRule"/>
</dbReference>
<reference evidence="7 8" key="1">
    <citation type="submission" date="2018-06" db="EMBL/GenBank/DDBJ databases">
        <authorList>
            <consortium name="Pathogen Informatics"/>
            <person name="Doyle S."/>
        </authorList>
    </citation>
    <scope>NUCLEOTIDE SEQUENCE [LARGE SCALE GENOMIC DNA]</scope>
    <source>
        <strain evidence="7 8">NCTC9706</strain>
    </source>
</reference>
<sequence length="351" mass="40050">MTVRRLASGKWLCECYPYGASGRRIRRQFATKGEALSHERRLMVHADVSVVNSSKRLSELVDIWYEMHGKTLTTGEERQAKLKAVCERMGDPLVSEFDRNMFAVYRKRRLSGEWSANKKKPTKEATVNREQSYLHAVFSELKRLGAWAGENPLEGVRHFKVSESELSFLYEDEIERLLSVCDESGNADLGSVVRVCLATGARWSEAEKLTQSQVLPGRITFTNTKSKKNRTVPISDNIQKLLPKRRGRLFSNCYEAFTWALKKAKIELPEGQRTHVLRHTFASHFMMNGGNILVLQQILGHSTILMTMRYAHFAPDHLEAAVTLNPLDRIYTKNSGDKNALQTIKLNNQHL</sequence>
<dbReference type="PANTHER" id="PTHR30349:SF93">
    <property type="entry name" value="FELS-2 PROPHAGE PROTEIN"/>
    <property type="match status" value="1"/>
</dbReference>
<keyword evidence="2 4" id="KW-0238">DNA-binding</keyword>
<dbReference type="SUPFAM" id="SSF56349">
    <property type="entry name" value="DNA breaking-rejoining enzymes"/>
    <property type="match status" value="1"/>
</dbReference>
<dbReference type="GO" id="GO:0015074">
    <property type="term" value="P:DNA integration"/>
    <property type="evidence" value="ECO:0007669"/>
    <property type="project" value="UniProtKB-KW"/>
</dbReference>
<accession>A0A377HBP9</accession>
<dbReference type="InterPro" id="IPR013762">
    <property type="entry name" value="Integrase-like_cat_sf"/>
</dbReference>
<protein>
    <submittedName>
        <fullName evidence="7">Integrase</fullName>
    </submittedName>
</protein>
<dbReference type="GO" id="GO:0006310">
    <property type="term" value="P:DNA recombination"/>
    <property type="evidence" value="ECO:0007669"/>
    <property type="project" value="UniProtKB-KW"/>
</dbReference>
<feature type="domain" description="Tyr recombinase" evidence="5">
    <location>
        <begin position="164"/>
        <end position="323"/>
    </location>
</feature>
<dbReference type="PROSITE" id="PS51898">
    <property type="entry name" value="TYR_RECOMBINASE"/>
    <property type="match status" value="1"/>
</dbReference>
<organism evidence="7 8">
    <name type="scientific">Escherichia coli</name>
    <dbReference type="NCBI Taxonomy" id="562"/>
    <lineage>
        <taxon>Bacteria</taxon>
        <taxon>Pseudomonadati</taxon>
        <taxon>Pseudomonadota</taxon>
        <taxon>Gammaproteobacteria</taxon>
        <taxon>Enterobacterales</taxon>
        <taxon>Enterobacteriaceae</taxon>
        <taxon>Escherichia</taxon>
    </lineage>
</organism>
<evidence type="ECO:0000256" key="2">
    <source>
        <dbReference type="ARBA" id="ARBA00023125"/>
    </source>
</evidence>
<feature type="domain" description="Core-binding (CB)" evidence="6">
    <location>
        <begin position="55"/>
        <end position="142"/>
    </location>
</feature>
<evidence type="ECO:0000256" key="1">
    <source>
        <dbReference type="ARBA" id="ARBA00022908"/>
    </source>
</evidence>
<dbReference type="Gene3D" id="1.10.443.10">
    <property type="entry name" value="Intergrase catalytic core"/>
    <property type="match status" value="1"/>
</dbReference>
<evidence type="ECO:0000259" key="5">
    <source>
        <dbReference type="PROSITE" id="PS51898"/>
    </source>
</evidence>
<dbReference type="Proteomes" id="UP000254460">
    <property type="component" value="Unassembled WGS sequence"/>
</dbReference>
<dbReference type="InterPro" id="IPR057084">
    <property type="entry name" value="Int_N"/>
</dbReference>
<evidence type="ECO:0000256" key="4">
    <source>
        <dbReference type="PROSITE-ProRule" id="PRU01248"/>
    </source>
</evidence>
<proteinExistence type="predicted"/>
<dbReference type="Pfam" id="PF00589">
    <property type="entry name" value="Phage_integrase"/>
    <property type="match status" value="1"/>
</dbReference>
<dbReference type="AlphaFoldDB" id="A0A377HBP9"/>
<dbReference type="Pfam" id="PF24624">
    <property type="entry name" value="Int_N"/>
    <property type="match status" value="1"/>
</dbReference>
<keyword evidence="3" id="KW-0233">DNA recombination</keyword>
<dbReference type="PROSITE" id="PS51900">
    <property type="entry name" value="CB"/>
    <property type="match status" value="1"/>
</dbReference>
<dbReference type="RefSeq" id="WP_005109727.1">
    <property type="nucleotide sequence ID" value="NZ_CABEFB020000006.1"/>
</dbReference>
<dbReference type="InterPro" id="IPR050090">
    <property type="entry name" value="Tyrosine_recombinase_XerCD"/>
</dbReference>
<dbReference type="EMBL" id="UGGJ01000005">
    <property type="protein sequence ID" value="STO40056.1"/>
    <property type="molecule type" value="Genomic_DNA"/>
</dbReference>
<evidence type="ECO:0000259" key="6">
    <source>
        <dbReference type="PROSITE" id="PS51900"/>
    </source>
</evidence>